<evidence type="ECO:0000256" key="1">
    <source>
        <dbReference type="SAM" id="MobiDB-lite"/>
    </source>
</evidence>
<dbReference type="EMBL" id="AWUE01022639">
    <property type="protein sequence ID" value="OMO57106.1"/>
    <property type="molecule type" value="Genomic_DNA"/>
</dbReference>
<gene>
    <name evidence="2" type="ORF">COLO4_35502</name>
</gene>
<feature type="region of interest" description="Disordered" evidence="1">
    <location>
        <begin position="1"/>
        <end position="27"/>
    </location>
</feature>
<dbReference type="Proteomes" id="UP000187203">
    <property type="component" value="Unassembled WGS sequence"/>
</dbReference>
<dbReference type="AlphaFoldDB" id="A0A1R3GGB0"/>
<protein>
    <submittedName>
        <fullName evidence="2">Uncharacterized protein</fullName>
    </submittedName>
</protein>
<evidence type="ECO:0000313" key="3">
    <source>
        <dbReference type="Proteomes" id="UP000187203"/>
    </source>
</evidence>
<evidence type="ECO:0000313" key="2">
    <source>
        <dbReference type="EMBL" id="OMO57106.1"/>
    </source>
</evidence>
<comment type="caution">
    <text evidence="2">The sequence shown here is derived from an EMBL/GenBank/DDBJ whole genome shotgun (WGS) entry which is preliminary data.</text>
</comment>
<reference evidence="3" key="1">
    <citation type="submission" date="2013-09" db="EMBL/GenBank/DDBJ databases">
        <title>Corchorus olitorius genome sequencing.</title>
        <authorList>
            <person name="Alam M."/>
            <person name="Haque M.S."/>
            <person name="Islam M.S."/>
            <person name="Emdad E.M."/>
            <person name="Islam M.M."/>
            <person name="Ahmed B."/>
            <person name="Halim A."/>
            <person name="Hossen Q.M.M."/>
            <person name="Hossain M.Z."/>
            <person name="Ahmed R."/>
            <person name="Khan M.M."/>
            <person name="Islam R."/>
            <person name="Rashid M.M."/>
            <person name="Khan S.A."/>
            <person name="Rahman M.S."/>
            <person name="Alam M."/>
            <person name="Yahiya A.S."/>
            <person name="Khan M.S."/>
            <person name="Azam M.S."/>
            <person name="Haque T."/>
            <person name="Lashkar M.Z.H."/>
            <person name="Akhand A.I."/>
            <person name="Morshed G."/>
            <person name="Roy S."/>
            <person name="Uddin K.S."/>
            <person name="Rabeya T."/>
            <person name="Hossain A.S."/>
            <person name="Chowdhury A."/>
            <person name="Snigdha A.R."/>
            <person name="Mortoza M.S."/>
            <person name="Matin S.A."/>
            <person name="Hoque S.M.E."/>
            <person name="Islam M.K."/>
            <person name="Roy D.K."/>
            <person name="Haider R."/>
            <person name="Moosa M.M."/>
            <person name="Elias S.M."/>
            <person name="Hasan A.M."/>
            <person name="Jahan S."/>
            <person name="Shafiuddin M."/>
            <person name="Mahmood N."/>
            <person name="Shommy N.S."/>
        </authorList>
    </citation>
    <scope>NUCLEOTIDE SEQUENCE [LARGE SCALE GENOMIC DNA]</scope>
    <source>
        <strain evidence="3">cv. O-4</strain>
    </source>
</reference>
<keyword evidence="3" id="KW-1185">Reference proteome</keyword>
<organism evidence="2 3">
    <name type="scientific">Corchorus olitorius</name>
    <dbReference type="NCBI Taxonomy" id="93759"/>
    <lineage>
        <taxon>Eukaryota</taxon>
        <taxon>Viridiplantae</taxon>
        <taxon>Streptophyta</taxon>
        <taxon>Embryophyta</taxon>
        <taxon>Tracheophyta</taxon>
        <taxon>Spermatophyta</taxon>
        <taxon>Magnoliopsida</taxon>
        <taxon>eudicotyledons</taxon>
        <taxon>Gunneridae</taxon>
        <taxon>Pentapetalae</taxon>
        <taxon>rosids</taxon>
        <taxon>malvids</taxon>
        <taxon>Malvales</taxon>
        <taxon>Malvaceae</taxon>
        <taxon>Grewioideae</taxon>
        <taxon>Apeibeae</taxon>
        <taxon>Corchorus</taxon>
    </lineage>
</organism>
<proteinExistence type="predicted"/>
<accession>A0A1R3GGB0</accession>
<sequence length="50" mass="5572">MSVRTCTQPYEPSNQMNAPDTQVAESQSIRELNYKPTCAILSPDSSWAPK</sequence>
<name>A0A1R3GGB0_9ROSI</name>